<dbReference type="GO" id="GO:0004984">
    <property type="term" value="F:olfactory receptor activity"/>
    <property type="evidence" value="ECO:0007669"/>
    <property type="project" value="InterPro"/>
</dbReference>
<dbReference type="Pfam" id="PF02949">
    <property type="entry name" value="7tm_6"/>
    <property type="match status" value="1"/>
</dbReference>
<keyword evidence="7 10" id="KW-0472">Membrane</keyword>
<evidence type="ECO:0000256" key="7">
    <source>
        <dbReference type="ARBA" id="ARBA00023136"/>
    </source>
</evidence>
<evidence type="ECO:0000256" key="5">
    <source>
        <dbReference type="ARBA" id="ARBA00022725"/>
    </source>
</evidence>
<feature type="transmembrane region" description="Helical" evidence="10">
    <location>
        <begin position="129"/>
        <end position="155"/>
    </location>
</feature>
<dbReference type="EMBL" id="OR987887">
    <property type="protein sequence ID" value="WZI48996.1"/>
    <property type="molecule type" value="mRNA"/>
</dbReference>
<evidence type="ECO:0000256" key="10">
    <source>
        <dbReference type="RuleBase" id="RU351113"/>
    </source>
</evidence>
<keyword evidence="6 10" id="KW-1133">Transmembrane helix</keyword>
<accession>A0AAU6S470</accession>
<proteinExistence type="evidence at transcript level"/>
<keyword evidence="2" id="KW-1003">Cell membrane</keyword>
<comment type="caution">
    <text evidence="10">Lacks conserved residue(s) required for the propagation of feature annotation.</text>
</comment>
<comment type="similarity">
    <text evidence="10">Belongs to the insect chemoreceptor superfamily. Heteromeric odorant receptor channel (TC 1.A.69) family.</text>
</comment>
<feature type="transmembrane region" description="Helical" evidence="10">
    <location>
        <begin position="37"/>
        <end position="57"/>
    </location>
</feature>
<evidence type="ECO:0000256" key="4">
    <source>
        <dbReference type="ARBA" id="ARBA00022692"/>
    </source>
</evidence>
<evidence type="ECO:0000256" key="2">
    <source>
        <dbReference type="ARBA" id="ARBA00022475"/>
    </source>
</evidence>
<evidence type="ECO:0000256" key="8">
    <source>
        <dbReference type="ARBA" id="ARBA00023170"/>
    </source>
</evidence>
<dbReference type="PANTHER" id="PTHR21137">
    <property type="entry name" value="ODORANT RECEPTOR"/>
    <property type="match status" value="1"/>
</dbReference>
<feature type="transmembrane region" description="Helical" evidence="10">
    <location>
        <begin position="377"/>
        <end position="399"/>
    </location>
</feature>
<evidence type="ECO:0000256" key="6">
    <source>
        <dbReference type="ARBA" id="ARBA00022989"/>
    </source>
</evidence>
<sequence>MPVSANEKLIVWSKTLMIVAGCWNQPISKNPIITKLFFLYSLGMRICCILFWVFLFLEMLRLIICGYEWEIIIPTLSVVFTDSKVMAKMIIYMKNNILDIIPDMTKKEKEVWASDCKEIKTVYLNKIKFLRIATVAVATTNFLTIFLLELIGVFATLQVRDYNKFHNGTTEVHFMYQVLLPLDKVNHIHWFFSTQVIWAWIGYIFSVVTQIIYFTILCYAAVHLQILQIRFKSFVEPNFNFSATVEALEKKTEVLKGLIHEHQQIIKFIETFNQNSRYITMMEFVMSSFDMAMVVVPLLKVDGRPQDLSQMIFWAFYFTVLMTQLFLIGWTCNEIKIQSGAIGNALFQSNWYLLNHETQKLVQMVILRTRRDLTMSIGFFGAMTTDSVILVLKGAYSYINLMNPRN</sequence>
<evidence type="ECO:0000256" key="9">
    <source>
        <dbReference type="ARBA" id="ARBA00023224"/>
    </source>
</evidence>
<evidence type="ECO:0000256" key="1">
    <source>
        <dbReference type="ARBA" id="ARBA00004651"/>
    </source>
</evidence>
<feature type="transmembrane region" description="Helical" evidence="10">
    <location>
        <begin position="278"/>
        <end position="299"/>
    </location>
</feature>
<dbReference type="GO" id="GO:0007165">
    <property type="term" value="P:signal transduction"/>
    <property type="evidence" value="ECO:0007669"/>
    <property type="project" value="UniProtKB-KW"/>
</dbReference>
<evidence type="ECO:0000313" key="11">
    <source>
        <dbReference type="EMBL" id="WZI48996.1"/>
    </source>
</evidence>
<keyword evidence="4 10" id="KW-0812">Transmembrane</keyword>
<comment type="subcellular location">
    <subcellularLocation>
        <location evidence="1 10">Cell membrane</location>
        <topology evidence="1 10">Multi-pass membrane protein</topology>
    </subcellularLocation>
</comment>
<gene>
    <name evidence="11" type="primary">OR40</name>
</gene>
<evidence type="ECO:0000256" key="3">
    <source>
        <dbReference type="ARBA" id="ARBA00022606"/>
    </source>
</evidence>
<reference evidence="11" key="1">
    <citation type="submission" date="2023-12" db="EMBL/GenBank/DDBJ databases">
        <title>Functional characterization supports multiple evolutionary origins of pheromone receptors bark beetles.</title>
        <authorList>
            <person name="Biswas T."/>
            <person name="Sims C."/>
            <person name="Yuvaraj J.K."/>
            <person name="Roberts R.E."/>
            <person name="Lofstedt C."/>
            <person name="Andersson M.N."/>
        </authorList>
    </citation>
    <scope>NUCLEOTIDE SEQUENCE</scope>
</reference>
<protein>
    <recommendedName>
        <fullName evidence="10">Odorant receptor</fullName>
    </recommendedName>
</protein>
<dbReference type="GO" id="GO:0005886">
    <property type="term" value="C:plasma membrane"/>
    <property type="evidence" value="ECO:0007669"/>
    <property type="project" value="UniProtKB-SubCell"/>
</dbReference>
<name>A0AAU6S470_IPSTY</name>
<organism evidence="11">
    <name type="scientific">Ips typographus</name>
    <name type="common">European spruce bark beetle</name>
    <dbReference type="NCBI Taxonomy" id="55986"/>
    <lineage>
        <taxon>Eukaryota</taxon>
        <taxon>Metazoa</taxon>
        <taxon>Ecdysozoa</taxon>
        <taxon>Arthropoda</taxon>
        <taxon>Hexapoda</taxon>
        <taxon>Insecta</taxon>
        <taxon>Pterygota</taxon>
        <taxon>Neoptera</taxon>
        <taxon>Endopterygota</taxon>
        <taxon>Coleoptera</taxon>
        <taxon>Polyphaga</taxon>
        <taxon>Cucujiformia</taxon>
        <taxon>Curculionidae</taxon>
        <taxon>Scolytinae</taxon>
        <taxon>Ips</taxon>
    </lineage>
</organism>
<keyword evidence="8 10" id="KW-0675">Receptor</keyword>
<keyword evidence="5 10" id="KW-0552">Olfaction</keyword>
<dbReference type="AlphaFoldDB" id="A0AAU6S470"/>
<keyword evidence="9 10" id="KW-0807">Transducer</keyword>
<keyword evidence="3 10" id="KW-0716">Sensory transduction</keyword>
<feature type="transmembrane region" description="Helical" evidence="10">
    <location>
        <begin position="311"/>
        <end position="330"/>
    </location>
</feature>
<dbReference type="GO" id="GO:0005549">
    <property type="term" value="F:odorant binding"/>
    <property type="evidence" value="ECO:0007669"/>
    <property type="project" value="InterPro"/>
</dbReference>
<feature type="transmembrane region" description="Helical" evidence="10">
    <location>
        <begin position="197"/>
        <end position="222"/>
    </location>
</feature>
<dbReference type="PANTHER" id="PTHR21137:SF35">
    <property type="entry name" value="ODORANT RECEPTOR 19A-RELATED"/>
    <property type="match status" value="1"/>
</dbReference>
<dbReference type="InterPro" id="IPR004117">
    <property type="entry name" value="7tm6_olfct_rcpt"/>
</dbReference>